<feature type="region of interest" description="Disordered" evidence="1">
    <location>
        <begin position="143"/>
        <end position="163"/>
    </location>
</feature>
<proteinExistence type="predicted"/>
<sequence length="163" mass="17681">MEQVASLKDTVSKKDEEIEWLQLLKDLKNMNPGVNFEKRGTGSLRHGSPSPQKDSVGGTFKRSQMLSSGKGVELTKKAASDHDNYSGHCEAHFQRSMDDLDHQNEVLQQSKVAGGDTGQNIHTDAEILGIGQAAYEERLSDISDGGLSVGTETDGFSENSNNT</sequence>
<organism evidence="2 3">
    <name type="scientific">Quillaja saponaria</name>
    <name type="common">Soap bark tree</name>
    <dbReference type="NCBI Taxonomy" id="32244"/>
    <lineage>
        <taxon>Eukaryota</taxon>
        <taxon>Viridiplantae</taxon>
        <taxon>Streptophyta</taxon>
        <taxon>Embryophyta</taxon>
        <taxon>Tracheophyta</taxon>
        <taxon>Spermatophyta</taxon>
        <taxon>Magnoliopsida</taxon>
        <taxon>eudicotyledons</taxon>
        <taxon>Gunneridae</taxon>
        <taxon>Pentapetalae</taxon>
        <taxon>rosids</taxon>
        <taxon>fabids</taxon>
        <taxon>Fabales</taxon>
        <taxon>Quillajaceae</taxon>
        <taxon>Quillaja</taxon>
    </lineage>
</organism>
<dbReference type="EMBL" id="JARAOO010000003">
    <property type="protein sequence ID" value="KAJ7975123.1"/>
    <property type="molecule type" value="Genomic_DNA"/>
</dbReference>
<name>A0AAD7Q576_QUISA</name>
<dbReference type="Proteomes" id="UP001163823">
    <property type="component" value="Chromosome 3"/>
</dbReference>
<feature type="region of interest" description="Disordered" evidence="1">
    <location>
        <begin position="31"/>
        <end position="87"/>
    </location>
</feature>
<protein>
    <submittedName>
        <fullName evidence="2">Kinesin-like protein</fullName>
    </submittedName>
</protein>
<keyword evidence="3" id="KW-1185">Reference proteome</keyword>
<gene>
    <name evidence="2" type="ORF">O6P43_005089</name>
</gene>
<evidence type="ECO:0000313" key="3">
    <source>
        <dbReference type="Proteomes" id="UP001163823"/>
    </source>
</evidence>
<accession>A0AAD7Q576</accession>
<evidence type="ECO:0000313" key="2">
    <source>
        <dbReference type="EMBL" id="KAJ7975123.1"/>
    </source>
</evidence>
<dbReference type="AlphaFoldDB" id="A0AAD7Q576"/>
<comment type="caution">
    <text evidence="2">The sequence shown here is derived from an EMBL/GenBank/DDBJ whole genome shotgun (WGS) entry which is preliminary data.</text>
</comment>
<feature type="compositionally biased region" description="Polar residues" evidence="1">
    <location>
        <begin position="150"/>
        <end position="163"/>
    </location>
</feature>
<dbReference type="KEGG" id="qsa:O6P43_005089"/>
<feature type="compositionally biased region" description="Basic and acidic residues" evidence="1">
    <location>
        <begin position="73"/>
        <end position="87"/>
    </location>
</feature>
<evidence type="ECO:0000256" key="1">
    <source>
        <dbReference type="SAM" id="MobiDB-lite"/>
    </source>
</evidence>
<reference evidence="2" key="1">
    <citation type="journal article" date="2023" name="Science">
        <title>Elucidation of the pathway for biosynthesis of saponin adjuvants from the soapbark tree.</title>
        <authorList>
            <person name="Reed J."/>
            <person name="Orme A."/>
            <person name="El-Demerdash A."/>
            <person name="Owen C."/>
            <person name="Martin L.B.B."/>
            <person name="Misra R.C."/>
            <person name="Kikuchi S."/>
            <person name="Rejzek M."/>
            <person name="Martin A.C."/>
            <person name="Harkess A."/>
            <person name="Leebens-Mack J."/>
            <person name="Louveau T."/>
            <person name="Stephenson M.J."/>
            <person name="Osbourn A."/>
        </authorList>
    </citation>
    <scope>NUCLEOTIDE SEQUENCE</scope>
    <source>
        <strain evidence="2">S10</strain>
    </source>
</reference>